<dbReference type="EMBL" id="JH597971">
    <property type="status" value="NOT_ANNOTATED_CDS"/>
    <property type="molecule type" value="Genomic_DNA"/>
</dbReference>
<name>M4BV96_HYAAE</name>
<reference evidence="1" key="2">
    <citation type="submission" date="2015-06" db="UniProtKB">
        <authorList>
            <consortium name="EnsemblProtists"/>
        </authorList>
    </citation>
    <scope>IDENTIFICATION</scope>
    <source>
        <strain evidence="1">Emoy2</strain>
    </source>
</reference>
<accession>M4BV96</accession>
<sequence length="126" mass="13876">MGAIILPSPPRFLVCTHPQATRVVAFVPPYVCMPLHIAERLCSFSFWSAGGGHGARRSESGTRQECHEDQLRRRHTAVNVCHAGSSSGRELVRQVNTVLREASSASVSCYYGKVGRHFSHGHSYAR</sequence>
<dbReference type="InParanoid" id="M4BV96"/>
<organism evidence="1 2">
    <name type="scientific">Hyaloperonospora arabidopsidis (strain Emoy2)</name>
    <name type="common">Downy mildew agent</name>
    <name type="synonym">Peronospora arabidopsidis</name>
    <dbReference type="NCBI Taxonomy" id="559515"/>
    <lineage>
        <taxon>Eukaryota</taxon>
        <taxon>Sar</taxon>
        <taxon>Stramenopiles</taxon>
        <taxon>Oomycota</taxon>
        <taxon>Peronosporomycetes</taxon>
        <taxon>Peronosporales</taxon>
        <taxon>Peronosporaceae</taxon>
        <taxon>Hyaloperonospora</taxon>
    </lineage>
</organism>
<protein>
    <submittedName>
        <fullName evidence="1">Uncharacterized protein</fullName>
    </submittedName>
</protein>
<proteinExistence type="predicted"/>
<keyword evidence="2" id="KW-1185">Reference proteome</keyword>
<evidence type="ECO:0000313" key="1">
    <source>
        <dbReference type="EnsemblProtists" id="HpaP810438"/>
    </source>
</evidence>
<dbReference type="Proteomes" id="UP000011713">
    <property type="component" value="Unassembled WGS sequence"/>
</dbReference>
<dbReference type="EnsemblProtists" id="HpaT810438">
    <property type="protein sequence ID" value="HpaP810438"/>
    <property type="gene ID" value="HpaG810438"/>
</dbReference>
<dbReference type="HOGENOM" id="CLU_1985864_0_0_1"/>
<evidence type="ECO:0000313" key="2">
    <source>
        <dbReference type="Proteomes" id="UP000011713"/>
    </source>
</evidence>
<dbReference type="VEuPathDB" id="FungiDB:HpaG810438"/>
<reference evidence="2" key="1">
    <citation type="journal article" date="2010" name="Science">
        <title>Signatures of adaptation to obligate biotrophy in the Hyaloperonospora arabidopsidis genome.</title>
        <authorList>
            <person name="Baxter L."/>
            <person name="Tripathy S."/>
            <person name="Ishaque N."/>
            <person name="Boot N."/>
            <person name="Cabral A."/>
            <person name="Kemen E."/>
            <person name="Thines M."/>
            <person name="Ah-Fong A."/>
            <person name="Anderson R."/>
            <person name="Badejoko W."/>
            <person name="Bittner-Eddy P."/>
            <person name="Boore J.L."/>
            <person name="Chibucos M.C."/>
            <person name="Coates M."/>
            <person name="Dehal P."/>
            <person name="Delehaunty K."/>
            <person name="Dong S."/>
            <person name="Downton P."/>
            <person name="Dumas B."/>
            <person name="Fabro G."/>
            <person name="Fronick C."/>
            <person name="Fuerstenberg S.I."/>
            <person name="Fulton L."/>
            <person name="Gaulin E."/>
            <person name="Govers F."/>
            <person name="Hughes L."/>
            <person name="Humphray S."/>
            <person name="Jiang R.H."/>
            <person name="Judelson H."/>
            <person name="Kamoun S."/>
            <person name="Kyung K."/>
            <person name="Meijer H."/>
            <person name="Minx P."/>
            <person name="Morris P."/>
            <person name="Nelson J."/>
            <person name="Phuntumart V."/>
            <person name="Qutob D."/>
            <person name="Rehmany A."/>
            <person name="Rougon-Cardoso A."/>
            <person name="Ryden P."/>
            <person name="Torto-Alalibo T."/>
            <person name="Studholme D."/>
            <person name="Wang Y."/>
            <person name="Win J."/>
            <person name="Wood J."/>
            <person name="Clifton S.W."/>
            <person name="Rogers J."/>
            <person name="Van den Ackerveken G."/>
            <person name="Jones J.D."/>
            <person name="McDowell J.M."/>
            <person name="Beynon J."/>
            <person name="Tyler B.M."/>
        </authorList>
    </citation>
    <scope>NUCLEOTIDE SEQUENCE [LARGE SCALE GENOMIC DNA]</scope>
    <source>
        <strain evidence="2">Emoy2</strain>
    </source>
</reference>
<dbReference type="AlphaFoldDB" id="M4BV96"/>